<protein>
    <submittedName>
        <fullName evidence="2">Uncharacterized protein</fullName>
    </submittedName>
</protein>
<sequence length="603" mass="66891">MSRSSHRPALSSGGPTIRTSPSLASHTSSQPSLSLYTTTSSSTIWGPGALAGKAILALGKATVRAAERVIILRRLATIRAHLPCTDDDGGAESEFGIAYLTTCWSFNSRTVVTSDLNLWSKWYSITCLINCLSRWPLDDLVLLMMELMSVAMFCESGFLEPRLANAYLSALPQDHHPLQPPTVFIVKLMKRDETAFEAALLSKFLEFLLLAASQRRLRAPHKSVEDHTALAFDVLSAPPESLRDLCKSSLEQVWPYHHSLSLKDIVQHISETPPDRWFMLEANFLQREVPRLLYLAVTECCGARPSHWPVHTRRTTTFSLKFYICNMYGRRKELNPDFPAFSALYHLMCCVAFEGDHRDVLRHMEDCLRPHCPVPGSNADSYTRPESLSQGMQELYTHAGGHQHLQTLTTNLLFDLAAHDNSCKDAVLDAVVTLLLTLLIPEMNPAAIHDDLYRRCHFFPSIKRRPSYSKRTLQLFGIIRENRLASVIFQPGSRTSCQVAEVLEPIFNGVDGIRAGLGPGLSGLVSGPSPSPPKPRQARGPGLRPGFTVHFFRGTRFTGFGLTNGFTVCGIDDRLPMPFSLDDEGGVRVIMRLGGGGNAVRSH</sequence>
<evidence type="ECO:0000313" key="3">
    <source>
        <dbReference type="Proteomes" id="UP001219525"/>
    </source>
</evidence>
<dbReference type="AlphaFoldDB" id="A0AAD6Y5E1"/>
<feature type="region of interest" description="Disordered" evidence="1">
    <location>
        <begin position="1"/>
        <end position="32"/>
    </location>
</feature>
<reference evidence="2" key="1">
    <citation type="submission" date="2023-03" db="EMBL/GenBank/DDBJ databases">
        <title>Massive genome expansion in bonnet fungi (Mycena s.s.) driven by repeated elements and novel gene families across ecological guilds.</title>
        <authorList>
            <consortium name="Lawrence Berkeley National Laboratory"/>
            <person name="Harder C.B."/>
            <person name="Miyauchi S."/>
            <person name="Viragh M."/>
            <person name="Kuo A."/>
            <person name="Thoen E."/>
            <person name="Andreopoulos B."/>
            <person name="Lu D."/>
            <person name="Skrede I."/>
            <person name="Drula E."/>
            <person name="Henrissat B."/>
            <person name="Morin E."/>
            <person name="Kohler A."/>
            <person name="Barry K."/>
            <person name="LaButti K."/>
            <person name="Morin E."/>
            <person name="Salamov A."/>
            <person name="Lipzen A."/>
            <person name="Mereny Z."/>
            <person name="Hegedus B."/>
            <person name="Baldrian P."/>
            <person name="Stursova M."/>
            <person name="Weitz H."/>
            <person name="Taylor A."/>
            <person name="Grigoriev I.V."/>
            <person name="Nagy L.G."/>
            <person name="Martin F."/>
            <person name="Kauserud H."/>
        </authorList>
    </citation>
    <scope>NUCLEOTIDE SEQUENCE</scope>
    <source>
        <strain evidence="2">9144</strain>
    </source>
</reference>
<comment type="caution">
    <text evidence="2">The sequence shown here is derived from an EMBL/GenBank/DDBJ whole genome shotgun (WGS) entry which is preliminary data.</text>
</comment>
<dbReference type="EMBL" id="JARJCW010000094">
    <property type="protein sequence ID" value="KAJ7194929.1"/>
    <property type="molecule type" value="Genomic_DNA"/>
</dbReference>
<gene>
    <name evidence="2" type="ORF">GGX14DRAFT_404288</name>
</gene>
<accession>A0AAD6Y5E1</accession>
<feature type="region of interest" description="Disordered" evidence="1">
    <location>
        <begin position="522"/>
        <end position="542"/>
    </location>
</feature>
<proteinExistence type="predicted"/>
<evidence type="ECO:0000256" key="1">
    <source>
        <dbReference type="SAM" id="MobiDB-lite"/>
    </source>
</evidence>
<evidence type="ECO:0000313" key="2">
    <source>
        <dbReference type="EMBL" id="KAJ7194929.1"/>
    </source>
</evidence>
<keyword evidence="3" id="KW-1185">Reference proteome</keyword>
<feature type="compositionally biased region" description="Polar residues" evidence="1">
    <location>
        <begin position="13"/>
        <end position="26"/>
    </location>
</feature>
<dbReference type="Proteomes" id="UP001219525">
    <property type="component" value="Unassembled WGS sequence"/>
</dbReference>
<name>A0AAD6Y5E1_9AGAR</name>
<organism evidence="2 3">
    <name type="scientific">Mycena pura</name>
    <dbReference type="NCBI Taxonomy" id="153505"/>
    <lineage>
        <taxon>Eukaryota</taxon>
        <taxon>Fungi</taxon>
        <taxon>Dikarya</taxon>
        <taxon>Basidiomycota</taxon>
        <taxon>Agaricomycotina</taxon>
        <taxon>Agaricomycetes</taxon>
        <taxon>Agaricomycetidae</taxon>
        <taxon>Agaricales</taxon>
        <taxon>Marasmiineae</taxon>
        <taxon>Mycenaceae</taxon>
        <taxon>Mycena</taxon>
    </lineage>
</organism>